<dbReference type="SUPFAM" id="SSF89155">
    <property type="entry name" value="TorD-like"/>
    <property type="match status" value="1"/>
</dbReference>
<protein>
    <submittedName>
        <fullName evidence="2">Nitrate reductase delta subunit</fullName>
    </submittedName>
</protein>
<dbReference type="Gene3D" id="1.20.120.700">
    <property type="entry name" value="nitrate reductase, subunit delta (NarJ)"/>
    <property type="match status" value="1"/>
</dbReference>
<dbReference type="OrthoDB" id="320758at2157"/>
<dbReference type="HOGENOM" id="CLU_077650_5_0_2"/>
<dbReference type="InterPro" id="IPR020945">
    <property type="entry name" value="DMSO/NO3_reduct_chaperone"/>
</dbReference>
<gene>
    <name evidence="2" type="ORF">GAH_01288</name>
</gene>
<dbReference type="KEGG" id="gah:GAH_01288"/>
<name>A0A0F7IF93_9EURY</name>
<sequence length="157" mass="18489">MNEKFRFFSLVFSYPSEKTLGEIEALASHLPEYAHLVESLRSHTLEELQTEYTRLFVTDFPTLTCPPYESYYREGSLYGNASIEVEDIYRNHGLEYSFEGEPPDHISVELEFLALTGDEEFARRMKEWVFEFTERVRKNSGIYGPFAEELEKLLKEF</sequence>
<keyword evidence="1" id="KW-0143">Chaperone</keyword>
<dbReference type="Pfam" id="PF02613">
    <property type="entry name" value="Nitrate_red_del"/>
    <property type="match status" value="1"/>
</dbReference>
<dbReference type="GeneID" id="25419508"/>
<accession>A0A0F7IF93</accession>
<dbReference type="InParanoid" id="A0A0F7IF93"/>
<reference evidence="2 3" key="1">
    <citation type="submission" date="2015-04" db="EMBL/GenBank/DDBJ databases">
        <title>The complete genome sequence of the hyperthermophilic, obligate iron-reducing archaeon Geoglobus ahangari strain 234T.</title>
        <authorList>
            <person name="Manzella M.P."/>
            <person name="Holmes D.E."/>
            <person name="Rocheleau J.M."/>
            <person name="Chung A."/>
            <person name="Reguera G."/>
            <person name="Kashefi K."/>
        </authorList>
    </citation>
    <scope>NUCLEOTIDE SEQUENCE [LARGE SCALE GENOMIC DNA]</scope>
    <source>
        <strain evidence="2 3">234</strain>
    </source>
</reference>
<organism evidence="2 3">
    <name type="scientific">Geoglobus ahangari</name>
    <dbReference type="NCBI Taxonomy" id="113653"/>
    <lineage>
        <taxon>Archaea</taxon>
        <taxon>Methanobacteriati</taxon>
        <taxon>Methanobacteriota</taxon>
        <taxon>Archaeoglobi</taxon>
        <taxon>Archaeoglobales</taxon>
        <taxon>Archaeoglobaceae</taxon>
        <taxon>Geoglobus</taxon>
    </lineage>
</organism>
<evidence type="ECO:0000256" key="1">
    <source>
        <dbReference type="ARBA" id="ARBA00023186"/>
    </source>
</evidence>
<dbReference type="Proteomes" id="UP000034723">
    <property type="component" value="Chromosome"/>
</dbReference>
<dbReference type="PATRIC" id="fig|113653.22.peg.1272"/>
<proteinExistence type="predicted"/>
<evidence type="ECO:0000313" key="2">
    <source>
        <dbReference type="EMBL" id="AKG91410.1"/>
    </source>
</evidence>
<dbReference type="PANTHER" id="PTHR34227">
    <property type="entry name" value="CHAPERONE PROTEIN YCDY"/>
    <property type="match status" value="1"/>
</dbReference>
<dbReference type="STRING" id="113653.GAH_01288"/>
<dbReference type="InterPro" id="IPR050289">
    <property type="entry name" value="TorD/DmsD_chaperones"/>
</dbReference>
<dbReference type="Gene3D" id="1.10.4070.10">
    <property type="entry name" value="putative redox-enzyme maturation protein domain"/>
    <property type="match status" value="1"/>
</dbReference>
<dbReference type="RefSeq" id="WP_052747793.1">
    <property type="nucleotide sequence ID" value="NZ_CP011267.1"/>
</dbReference>
<keyword evidence="3" id="KW-1185">Reference proteome</keyword>
<evidence type="ECO:0000313" key="3">
    <source>
        <dbReference type="Proteomes" id="UP000034723"/>
    </source>
</evidence>
<dbReference type="InterPro" id="IPR036411">
    <property type="entry name" value="TorD-like_sf"/>
</dbReference>
<dbReference type="PANTHER" id="PTHR34227:SF1">
    <property type="entry name" value="DIMETHYL SULFOXIDE REDUCTASE CHAPERONE-RELATED"/>
    <property type="match status" value="1"/>
</dbReference>
<dbReference type="EMBL" id="CP011267">
    <property type="protein sequence ID" value="AKG91410.1"/>
    <property type="molecule type" value="Genomic_DNA"/>
</dbReference>
<dbReference type="AlphaFoldDB" id="A0A0F7IF93"/>